<keyword evidence="3" id="KW-0378">Hydrolase</keyword>
<keyword evidence="2" id="KW-0547">Nucleotide-binding</keyword>
<dbReference type="SMART" id="SM00487">
    <property type="entry name" value="DEXDc"/>
    <property type="match status" value="1"/>
</dbReference>
<evidence type="ECO:0000256" key="1">
    <source>
        <dbReference type="ARBA" id="ARBA00012552"/>
    </source>
</evidence>
<feature type="domain" description="RGS" evidence="9">
    <location>
        <begin position="1296"/>
        <end position="1360"/>
    </location>
</feature>
<dbReference type="Pfam" id="PF00270">
    <property type="entry name" value="DEAD"/>
    <property type="match status" value="1"/>
</dbReference>
<comment type="catalytic activity">
    <reaction evidence="6">
        <text>ATP + H2O = ADP + phosphate + H(+)</text>
        <dbReference type="Rhea" id="RHEA:13065"/>
        <dbReference type="ChEBI" id="CHEBI:15377"/>
        <dbReference type="ChEBI" id="CHEBI:15378"/>
        <dbReference type="ChEBI" id="CHEBI:30616"/>
        <dbReference type="ChEBI" id="CHEBI:43474"/>
        <dbReference type="ChEBI" id="CHEBI:456216"/>
        <dbReference type="EC" id="3.6.4.13"/>
    </reaction>
</comment>
<feature type="transmembrane region" description="Helical" evidence="8">
    <location>
        <begin position="1371"/>
        <end position="1395"/>
    </location>
</feature>
<dbReference type="PANTHER" id="PTHR47960">
    <property type="entry name" value="DEAD-BOX ATP-DEPENDENT RNA HELICASE 50"/>
    <property type="match status" value="1"/>
</dbReference>
<dbReference type="SUPFAM" id="SSF48097">
    <property type="entry name" value="Regulator of G-protein signaling, RGS"/>
    <property type="match status" value="1"/>
</dbReference>
<feature type="non-terminal residue" evidence="11">
    <location>
        <position position="1"/>
    </location>
</feature>
<dbReference type="InterPro" id="IPR027417">
    <property type="entry name" value="P-loop_NTPase"/>
</dbReference>
<evidence type="ECO:0000256" key="8">
    <source>
        <dbReference type="SAM" id="Phobius"/>
    </source>
</evidence>
<dbReference type="EC" id="3.6.4.13" evidence="1"/>
<evidence type="ECO:0000256" key="7">
    <source>
        <dbReference type="SAM" id="MobiDB-lite"/>
    </source>
</evidence>
<comment type="caution">
    <text evidence="11">The sequence shown here is derived from an EMBL/GenBank/DDBJ whole genome shotgun (WGS) entry which is preliminary data.</text>
</comment>
<dbReference type="PROSITE" id="PS50132">
    <property type="entry name" value="RGS"/>
    <property type="match status" value="1"/>
</dbReference>
<keyword evidence="5" id="KW-0067">ATP-binding</keyword>
<dbReference type="EMBL" id="CAJMWT010001325">
    <property type="protein sequence ID" value="CAE6392381.1"/>
    <property type="molecule type" value="Genomic_DNA"/>
</dbReference>
<dbReference type="Gene3D" id="1.10.167.10">
    <property type="entry name" value="Regulator of G-protein Signalling 4, domain 2"/>
    <property type="match status" value="1"/>
</dbReference>
<evidence type="ECO:0000259" key="9">
    <source>
        <dbReference type="PROSITE" id="PS50132"/>
    </source>
</evidence>
<feature type="region of interest" description="Disordered" evidence="7">
    <location>
        <begin position="1234"/>
        <end position="1278"/>
    </location>
</feature>
<dbReference type="PROSITE" id="PS51192">
    <property type="entry name" value="HELICASE_ATP_BIND_1"/>
    <property type="match status" value="1"/>
</dbReference>
<dbReference type="GO" id="GO:0003724">
    <property type="term" value="F:RNA helicase activity"/>
    <property type="evidence" value="ECO:0007669"/>
    <property type="project" value="UniProtKB-EC"/>
</dbReference>
<dbReference type="Pfam" id="PF00615">
    <property type="entry name" value="RGS"/>
    <property type="match status" value="1"/>
</dbReference>
<dbReference type="InterPro" id="IPR011545">
    <property type="entry name" value="DEAD/DEAH_box_helicase_dom"/>
</dbReference>
<dbReference type="GO" id="GO:0003676">
    <property type="term" value="F:nucleic acid binding"/>
    <property type="evidence" value="ECO:0007669"/>
    <property type="project" value="InterPro"/>
</dbReference>
<evidence type="ECO:0000313" key="12">
    <source>
        <dbReference type="Proteomes" id="UP000663843"/>
    </source>
</evidence>
<evidence type="ECO:0000256" key="6">
    <source>
        <dbReference type="ARBA" id="ARBA00047984"/>
    </source>
</evidence>
<evidence type="ECO:0000256" key="3">
    <source>
        <dbReference type="ARBA" id="ARBA00022801"/>
    </source>
</evidence>
<dbReference type="InterPro" id="IPR036305">
    <property type="entry name" value="RGS_sf"/>
</dbReference>
<proteinExistence type="predicted"/>
<keyword evidence="4" id="KW-0347">Helicase</keyword>
<feature type="domain" description="Helicase ATP-binding" evidence="10">
    <location>
        <begin position="374"/>
        <end position="542"/>
    </location>
</feature>
<name>A0A8H3A4P5_9AGAM</name>
<dbReference type="InterPro" id="IPR014001">
    <property type="entry name" value="Helicase_ATP-bd"/>
</dbReference>
<organism evidence="11 12">
    <name type="scientific">Rhizoctonia solani</name>
    <dbReference type="NCBI Taxonomy" id="456999"/>
    <lineage>
        <taxon>Eukaryota</taxon>
        <taxon>Fungi</taxon>
        <taxon>Dikarya</taxon>
        <taxon>Basidiomycota</taxon>
        <taxon>Agaricomycotina</taxon>
        <taxon>Agaricomycetes</taxon>
        <taxon>Cantharellales</taxon>
        <taxon>Ceratobasidiaceae</taxon>
        <taxon>Rhizoctonia</taxon>
    </lineage>
</organism>
<dbReference type="GO" id="GO:0005524">
    <property type="term" value="F:ATP binding"/>
    <property type="evidence" value="ECO:0007669"/>
    <property type="project" value="UniProtKB-KW"/>
</dbReference>
<dbReference type="SUPFAM" id="SSF52540">
    <property type="entry name" value="P-loop containing nucleoside triphosphate hydrolases"/>
    <property type="match status" value="4"/>
</dbReference>
<dbReference type="Pfam" id="PF14223">
    <property type="entry name" value="Retrotran_gag_2"/>
    <property type="match status" value="1"/>
</dbReference>
<feature type="compositionally biased region" description="Low complexity" evidence="7">
    <location>
        <begin position="1266"/>
        <end position="1278"/>
    </location>
</feature>
<evidence type="ECO:0000256" key="2">
    <source>
        <dbReference type="ARBA" id="ARBA00022741"/>
    </source>
</evidence>
<dbReference type="Proteomes" id="UP000663843">
    <property type="component" value="Unassembled WGS sequence"/>
</dbReference>
<evidence type="ECO:0000259" key="10">
    <source>
        <dbReference type="PROSITE" id="PS51192"/>
    </source>
</evidence>
<accession>A0A8H3A4P5</accession>
<dbReference type="Gene3D" id="3.40.50.300">
    <property type="entry name" value="P-loop containing nucleotide triphosphate hydrolases"/>
    <property type="match status" value="4"/>
</dbReference>
<dbReference type="SMART" id="SM00315">
    <property type="entry name" value="RGS"/>
    <property type="match status" value="1"/>
</dbReference>
<evidence type="ECO:0000313" key="11">
    <source>
        <dbReference type="EMBL" id="CAE6392381.1"/>
    </source>
</evidence>
<feature type="compositionally biased region" description="Polar residues" evidence="7">
    <location>
        <begin position="1237"/>
        <end position="1248"/>
    </location>
</feature>
<evidence type="ECO:0000256" key="4">
    <source>
        <dbReference type="ARBA" id="ARBA00022806"/>
    </source>
</evidence>
<protein>
    <recommendedName>
        <fullName evidence="1">RNA helicase</fullName>
        <ecNumber evidence="1">3.6.4.13</ecNumber>
    </recommendedName>
</protein>
<evidence type="ECO:0000256" key="5">
    <source>
        <dbReference type="ARBA" id="ARBA00022840"/>
    </source>
</evidence>
<sequence length="1459" mass="163916">TAHCYQPTTTALFIMSLAADYDPPSMRDGNNPAPRSSQNKFQLLEATMRNVPKLKELNYTQWKNVITNSIKKAKLWGYVDGSIEEPSEHDASNLTTYFDEATAVRNAILGSLEYGAQKYIEEALDPKDAWLALEKKYLTAEGEADSQLVSVQKQLANLRFEDGGDMAEHIADFCRMRCQLNGSRFALDNQASVSMLYRSLPPNYRQLVLTSEGAEMKEFSALCARLSYISHNPELQACASGATSAPSEDYTNWGVPEEIRAFGLTGDKNPLLEKRAAITCRDCLLKDHEAGTPDCPQYEWRRELWGDSRRNTNQSGSTNEGTDTLEGNKRFIYEFSEPVKVVLQFGELKLKEHLVQSLGRFKLRVPQGIQQCAILPIIQGRNLIAQAPPETGKTTTIILSIIELTDTSKGEIQALILAPTEKKATDVYSMVNSFGYRCYTPTTNQSTRDNLAQLAKGHNFSTLVGTPDHILQLLRQGILVTSGVQILALDNLDISADNVLNPDILDIYQYLPRSVQTLSISSTTGSPNTIAKTFVPYVNKPLYITISRYDTVFGGITHAFLIISNDSSNNKPFIIDRLINAGTPRARAGVLCDTFSEVEAVQHRLNNHSSGCYYTSANLSSDEHQQTINNFRQYSSHLVTTMSVPLKRMLGAWEGDNFWVVNYNPPSSPQNYLERIRYLGLCSGKNMAITLVNDGTDEVNTIREIERHFNIQMAKLSWNGSIELTSGSYEVALEKKYVTAEAEADSNLVSIEKKLSELRLEEGGDMIEHIAEFCRERQFALSIFATKLPPIRSDPRRHPDEGLYYTYNPSKLAGHAGLDALSRRNYHQIVVGTSECLLRLIRRNIMKTHNIKVLALDDIDKIVKAGSEEQMFNVYQHVPPLAQIVASSISLSSCVTDTVAKLIGLVDPVRITVHHDEQMPTRASHYYLKVAADAKSTVLYALFRSFSVSKISVLCRDTDQIKPISWNSEFYYVEQSTTMGDRENIMLGFEQSYRNFSTLIITDATLPMGRVLNTDTHLINYDVPNNFRDYAKRLIEWKNANRNQSKIIITFVTPDTHDIQVLQEFERYYGVQIHYLISFRENYCGTGQGFVRLSGSRLNSRINFCKIETEAQDILSPRAEICGDCTWNQFIEANQKERVTTLGLHSLDKVHGTMYAAKLSRWAGRRATRKLVNQIRLVNILSGDAYSPLGLEEFEAYLALQEHSLENLQFIIWFHDYQQRFFALDAKEQALSPPLAQPSNIAPPTSTHYRGKASVPDSPSSPDRGLSPLSSSASSWSPWSPISILSPASLKDQPFRSETLQIVATFIRPGAKKELNLDMDVREELLRRLEKSTHPDVFAHAYAQIYELVDGSSVPNFVNNAAANINLPKQIYWYAIGAAFTLISWLIAIFTVCFIPDYPPSKRSIRLVSVPFAVLGCMQVSLSTRHGEAFVPNYLALPRDSFIHGNSSIRPMEVSRCKL</sequence>
<dbReference type="InterPro" id="IPR044926">
    <property type="entry name" value="RGS_subdomain_2"/>
</dbReference>
<dbReference type="GO" id="GO:0016787">
    <property type="term" value="F:hydrolase activity"/>
    <property type="evidence" value="ECO:0007669"/>
    <property type="project" value="UniProtKB-KW"/>
</dbReference>
<keyword evidence="8" id="KW-1133">Transmembrane helix</keyword>
<gene>
    <name evidence="11" type="ORF">RDB_LOCUS31239</name>
</gene>
<dbReference type="InterPro" id="IPR016137">
    <property type="entry name" value="RGS"/>
</dbReference>
<keyword evidence="8" id="KW-0472">Membrane</keyword>
<keyword evidence="8" id="KW-0812">Transmembrane</keyword>
<reference evidence="11" key="1">
    <citation type="submission" date="2021-01" db="EMBL/GenBank/DDBJ databases">
        <authorList>
            <person name="Kaushik A."/>
        </authorList>
    </citation>
    <scope>NUCLEOTIDE SEQUENCE</scope>
    <source>
        <strain evidence="11">AG2-2IIIB</strain>
    </source>
</reference>